<evidence type="ECO:0000259" key="10">
    <source>
        <dbReference type="Pfam" id="PF02544"/>
    </source>
</evidence>
<gene>
    <name evidence="11" type="ORF">Anas_08081</name>
</gene>
<dbReference type="EMBL" id="SEYY01007286">
    <property type="protein sequence ID" value="KAB7502534.1"/>
    <property type="molecule type" value="Genomic_DNA"/>
</dbReference>
<dbReference type="PANTHER" id="PTHR14624:SF0">
    <property type="entry name" value="POLYPRENOL REDUCTASE"/>
    <property type="match status" value="1"/>
</dbReference>
<proteinExistence type="inferred from homology"/>
<keyword evidence="9" id="KW-0256">Endoplasmic reticulum</keyword>
<organism evidence="11 12">
    <name type="scientific">Armadillidium nasatum</name>
    <dbReference type="NCBI Taxonomy" id="96803"/>
    <lineage>
        <taxon>Eukaryota</taxon>
        <taxon>Metazoa</taxon>
        <taxon>Ecdysozoa</taxon>
        <taxon>Arthropoda</taxon>
        <taxon>Crustacea</taxon>
        <taxon>Multicrustacea</taxon>
        <taxon>Malacostraca</taxon>
        <taxon>Eumalacostraca</taxon>
        <taxon>Peracarida</taxon>
        <taxon>Isopoda</taxon>
        <taxon>Oniscidea</taxon>
        <taxon>Crinocheta</taxon>
        <taxon>Armadillidiidae</taxon>
        <taxon>Armadillidium</taxon>
    </lineage>
</organism>
<comment type="pathway">
    <text evidence="9">Protein modification; protein glycosylation.</text>
</comment>
<evidence type="ECO:0000256" key="7">
    <source>
        <dbReference type="ARBA" id="ARBA00047186"/>
    </source>
</evidence>
<accession>A0A5N5T7A7</accession>
<comment type="caution">
    <text evidence="9">Lacks conserved residue(s) required for the propagation of feature annotation.</text>
</comment>
<dbReference type="GO" id="GO:0102389">
    <property type="term" value="F:polyprenol reductase activity"/>
    <property type="evidence" value="ECO:0007669"/>
    <property type="project" value="UniProtKB-UniRule"/>
</dbReference>
<name>A0A5N5T7A7_9CRUS</name>
<comment type="subcellular location">
    <subcellularLocation>
        <location evidence="1">Endomembrane system</location>
        <topology evidence="1">Multi-pass membrane protein</topology>
    </subcellularLocation>
    <subcellularLocation>
        <location evidence="9">Endoplasmic reticulum membrane</location>
    </subcellularLocation>
</comment>
<keyword evidence="3 9" id="KW-0812">Transmembrane</keyword>
<comment type="function">
    <text evidence="9">Plays a key role in early steps of protein N-linked glycosylation by being involved in the conversion of polyprenol into dolichol. Acts as a polyprenal reductase that mediates the reduction of polyprenal into dolichal in a NADP-dependent mechanism. Dolichols are required for the synthesis of dolichol-linked monosaccharides and the oligosaccharide precursor used for N-glycosylation.</text>
</comment>
<comment type="catalytic activity">
    <reaction evidence="8 9">
        <text>a di-trans,poly-cis-dolichal + NADP(+) = a di-trans,poly-cis-polyprenal + NADPH + H(+)</text>
        <dbReference type="Rhea" id="RHEA:80727"/>
        <dbReference type="Rhea" id="RHEA-COMP:19536"/>
        <dbReference type="Rhea" id="RHEA-COMP:19537"/>
        <dbReference type="ChEBI" id="CHEBI:15378"/>
        <dbReference type="ChEBI" id="CHEBI:57783"/>
        <dbReference type="ChEBI" id="CHEBI:58349"/>
        <dbReference type="ChEBI" id="CHEBI:231623"/>
        <dbReference type="ChEBI" id="CHEBI:231637"/>
        <dbReference type="EC" id="1.3.1.94"/>
    </reaction>
    <physiologicalReaction direction="right-to-left" evidence="8 9">
        <dbReference type="Rhea" id="RHEA:80729"/>
    </physiologicalReaction>
</comment>
<dbReference type="PROSITE" id="PS50244">
    <property type="entry name" value="S5A_REDUCTASE"/>
    <property type="match status" value="1"/>
</dbReference>
<dbReference type="Proteomes" id="UP000326759">
    <property type="component" value="Unassembled WGS sequence"/>
</dbReference>
<evidence type="ECO:0000313" key="12">
    <source>
        <dbReference type="Proteomes" id="UP000326759"/>
    </source>
</evidence>
<evidence type="ECO:0000256" key="8">
    <source>
        <dbReference type="ARBA" id="ARBA00049427"/>
    </source>
</evidence>
<keyword evidence="9" id="KW-0521">NADP</keyword>
<dbReference type="AlphaFoldDB" id="A0A5N5T7A7"/>
<evidence type="ECO:0000256" key="2">
    <source>
        <dbReference type="ARBA" id="ARBA00012522"/>
    </source>
</evidence>
<dbReference type="InterPro" id="IPR001104">
    <property type="entry name" value="3-oxo-5_a-steroid_4-DH_C"/>
</dbReference>
<dbReference type="GO" id="GO:0005789">
    <property type="term" value="C:endoplasmic reticulum membrane"/>
    <property type="evidence" value="ECO:0007669"/>
    <property type="project" value="UniProtKB-SubCell"/>
</dbReference>
<evidence type="ECO:0000313" key="11">
    <source>
        <dbReference type="EMBL" id="KAB7502534.1"/>
    </source>
</evidence>
<keyword evidence="4 9" id="KW-1133">Transmembrane helix</keyword>
<sequence length="297" mass="34192">MFYSYTIFLVLFEFMNLNGDLLNNLVIRNSYVYGKLSRNISGNFTKFFTVPKRWFLHFYILGVLLSISCWVLIWHVTIQKNPIPNFVENVLSVCTLSERTSSVNRNASYIALVLYSLHVSKRLYESLFVSVFSSSRMSIFHYIVGISHYMGAFIGLISYYPGFASLDTQFKDSNGISNWQLSVGGVVILASFLQFLSLKHLADLRKTDKKKDLSAREKYHLPSEGLFAYISCPHYLTEIVVYIGIGCIFSFQHTVWNAVCIFVVTNQVQIALMTHAWYKKNFKDFPLNRKAILPLLL</sequence>
<dbReference type="GO" id="GO:0003865">
    <property type="term" value="F:3-oxo-5-alpha-steroid 4-dehydrogenase activity"/>
    <property type="evidence" value="ECO:0007669"/>
    <property type="project" value="TreeGrafter"/>
</dbReference>
<evidence type="ECO:0000256" key="4">
    <source>
        <dbReference type="ARBA" id="ARBA00022989"/>
    </source>
</evidence>
<feature type="transmembrane region" description="Helical" evidence="9">
    <location>
        <begin position="54"/>
        <end position="74"/>
    </location>
</feature>
<evidence type="ECO:0000256" key="9">
    <source>
        <dbReference type="RuleBase" id="RU367081"/>
    </source>
</evidence>
<evidence type="ECO:0000256" key="5">
    <source>
        <dbReference type="ARBA" id="ARBA00023136"/>
    </source>
</evidence>
<protein>
    <recommendedName>
        <fullName evidence="7 9">Polyprenal reductase</fullName>
        <ecNumber evidence="2 9">1.3.1.94</ecNumber>
    </recommendedName>
</protein>
<reference evidence="11 12" key="1">
    <citation type="journal article" date="2019" name="PLoS Biol.">
        <title>Sex chromosomes control vertical transmission of feminizing Wolbachia symbionts in an isopod.</title>
        <authorList>
            <person name="Becking T."/>
            <person name="Chebbi M.A."/>
            <person name="Giraud I."/>
            <person name="Moumen B."/>
            <person name="Laverre T."/>
            <person name="Caubet Y."/>
            <person name="Peccoud J."/>
            <person name="Gilbert C."/>
            <person name="Cordaux R."/>
        </authorList>
    </citation>
    <scope>NUCLEOTIDE SEQUENCE [LARGE SCALE GENOMIC DNA]</scope>
    <source>
        <strain evidence="11">ANa2</strain>
        <tissue evidence="11">Whole body excluding digestive tract and cuticle</tissue>
    </source>
</reference>
<keyword evidence="5 9" id="KW-0472">Membrane</keyword>
<keyword evidence="12" id="KW-1185">Reference proteome</keyword>
<evidence type="ECO:0000256" key="6">
    <source>
        <dbReference type="ARBA" id="ARBA00046320"/>
    </source>
</evidence>
<dbReference type="InterPro" id="IPR039698">
    <property type="entry name" value="Dfg10/SRD5A3"/>
</dbReference>
<feature type="transmembrane region" description="Helical" evidence="9">
    <location>
        <begin position="179"/>
        <end position="198"/>
    </location>
</feature>
<dbReference type="Gene3D" id="1.20.120.1630">
    <property type="match status" value="1"/>
</dbReference>
<dbReference type="PANTHER" id="PTHR14624">
    <property type="entry name" value="DFG10 PROTEIN"/>
    <property type="match status" value="1"/>
</dbReference>
<comment type="similarity">
    <text evidence="6 9">Belongs to the steroid 5-alpha reductase family. Polyprenal reductase subfamily.</text>
</comment>
<dbReference type="Pfam" id="PF02544">
    <property type="entry name" value="Steroid_dh"/>
    <property type="match status" value="1"/>
</dbReference>
<dbReference type="UniPathway" id="UPA00378"/>
<evidence type="ECO:0000256" key="3">
    <source>
        <dbReference type="ARBA" id="ARBA00022692"/>
    </source>
</evidence>
<dbReference type="GO" id="GO:0016095">
    <property type="term" value="P:polyprenol catabolic process"/>
    <property type="evidence" value="ECO:0007669"/>
    <property type="project" value="UniProtKB-UniRule"/>
</dbReference>
<keyword evidence="9" id="KW-0560">Oxidoreductase</keyword>
<evidence type="ECO:0000256" key="1">
    <source>
        <dbReference type="ARBA" id="ARBA00004127"/>
    </source>
</evidence>
<dbReference type="GO" id="GO:0160198">
    <property type="term" value="F:polyprenal reductase activity"/>
    <property type="evidence" value="ECO:0007669"/>
    <property type="project" value="UniProtKB-EC"/>
</dbReference>
<feature type="domain" description="3-oxo-5-alpha-steroid 4-dehydrogenase C-terminal" evidence="10">
    <location>
        <begin position="172"/>
        <end position="296"/>
    </location>
</feature>
<feature type="transmembrane region" description="Helical" evidence="9">
    <location>
        <begin position="139"/>
        <end position="159"/>
    </location>
</feature>
<dbReference type="GO" id="GO:0006488">
    <property type="term" value="P:dolichol-linked oligosaccharide biosynthetic process"/>
    <property type="evidence" value="ECO:0007669"/>
    <property type="project" value="UniProtKB-UniRule"/>
</dbReference>
<dbReference type="OrthoDB" id="5788137at2759"/>
<dbReference type="EC" id="1.3.1.94" evidence="2 9"/>
<comment type="caution">
    <text evidence="11">The sequence shown here is derived from an EMBL/GenBank/DDBJ whole genome shotgun (WGS) entry which is preliminary data.</text>
</comment>